<organism evidence="2 3">
    <name type="scientific">Amblyomma americanum</name>
    <name type="common">Lone star tick</name>
    <dbReference type="NCBI Taxonomy" id="6943"/>
    <lineage>
        <taxon>Eukaryota</taxon>
        <taxon>Metazoa</taxon>
        <taxon>Ecdysozoa</taxon>
        <taxon>Arthropoda</taxon>
        <taxon>Chelicerata</taxon>
        <taxon>Arachnida</taxon>
        <taxon>Acari</taxon>
        <taxon>Parasitiformes</taxon>
        <taxon>Ixodida</taxon>
        <taxon>Ixodoidea</taxon>
        <taxon>Ixodidae</taxon>
        <taxon>Amblyomminae</taxon>
        <taxon>Amblyomma</taxon>
    </lineage>
</organism>
<proteinExistence type="predicted"/>
<protein>
    <recommendedName>
        <fullName evidence="4">DUF4806 domain-containing protein</fullName>
    </recommendedName>
</protein>
<dbReference type="AlphaFoldDB" id="A0AAQ4FSQ8"/>
<dbReference type="EMBL" id="JARKHS020000016">
    <property type="protein sequence ID" value="KAK8789238.1"/>
    <property type="molecule type" value="Genomic_DNA"/>
</dbReference>
<feature type="region of interest" description="Disordered" evidence="1">
    <location>
        <begin position="1"/>
        <end position="62"/>
    </location>
</feature>
<evidence type="ECO:0008006" key="4">
    <source>
        <dbReference type="Google" id="ProtNLM"/>
    </source>
</evidence>
<accession>A0AAQ4FSQ8</accession>
<dbReference type="Proteomes" id="UP001321473">
    <property type="component" value="Unassembled WGS sequence"/>
</dbReference>
<feature type="compositionally biased region" description="Low complexity" evidence="1">
    <location>
        <begin position="39"/>
        <end position="48"/>
    </location>
</feature>
<evidence type="ECO:0000256" key="1">
    <source>
        <dbReference type="SAM" id="MobiDB-lite"/>
    </source>
</evidence>
<comment type="caution">
    <text evidence="2">The sequence shown here is derived from an EMBL/GenBank/DDBJ whole genome shotgun (WGS) entry which is preliminary data.</text>
</comment>
<evidence type="ECO:0000313" key="2">
    <source>
        <dbReference type="EMBL" id="KAK8789238.1"/>
    </source>
</evidence>
<keyword evidence="3" id="KW-1185">Reference proteome</keyword>
<reference evidence="2 3" key="1">
    <citation type="journal article" date="2023" name="Arcadia Sci">
        <title>De novo assembly of a long-read Amblyomma americanum tick genome.</title>
        <authorList>
            <person name="Chou S."/>
            <person name="Poskanzer K.E."/>
            <person name="Rollins M."/>
            <person name="Thuy-Boun P.S."/>
        </authorList>
    </citation>
    <scope>NUCLEOTIDE SEQUENCE [LARGE SCALE GENOMIC DNA]</scope>
    <source>
        <strain evidence="2">F_SG_1</strain>
        <tissue evidence="2">Salivary glands</tissue>
    </source>
</reference>
<evidence type="ECO:0000313" key="3">
    <source>
        <dbReference type="Proteomes" id="UP001321473"/>
    </source>
</evidence>
<name>A0AAQ4FSQ8_AMBAM</name>
<gene>
    <name evidence="2" type="ORF">V5799_020985</name>
</gene>
<sequence>MKRGKGSGMSQDVQEHIPIRRNSSEQVHIRGLQDKATTSSWGQDSSSSDCEAAPANTSAPKEAGSLPAWFTAFEKKVFDNQMKIIIELKSLRSLLTASKATRALVLPQDCPKLPASTVADVQSIEEYRSSEGNMEVLTNYCSRFGGTDFQDTVRILMRNLKSKAASLRFSWKASHGCKHAFAELKNINNMILACLRAHYPDQASLKNSSAVIKR</sequence>